<dbReference type="EMBL" id="SRLO01000855">
    <property type="protein sequence ID" value="TNN45284.1"/>
    <property type="molecule type" value="Genomic_DNA"/>
</dbReference>
<name>A0A4Z2FXL4_9TELE</name>
<sequence length="68" mass="7754">MKKPLSTLQDWHLLRPRGQLGEREGVMEALVVNWERSDGGTGKLDDDGDDQLDAEQWRNRIVHRPGSS</sequence>
<feature type="region of interest" description="Disordered" evidence="1">
    <location>
        <begin position="36"/>
        <end position="68"/>
    </location>
</feature>
<keyword evidence="3" id="KW-1185">Reference proteome</keyword>
<dbReference type="Proteomes" id="UP000314294">
    <property type="component" value="Unassembled WGS sequence"/>
</dbReference>
<evidence type="ECO:0000313" key="3">
    <source>
        <dbReference type="Proteomes" id="UP000314294"/>
    </source>
</evidence>
<evidence type="ECO:0000256" key="1">
    <source>
        <dbReference type="SAM" id="MobiDB-lite"/>
    </source>
</evidence>
<comment type="caution">
    <text evidence="2">The sequence shown here is derived from an EMBL/GenBank/DDBJ whole genome shotgun (WGS) entry which is preliminary data.</text>
</comment>
<accession>A0A4Z2FXL4</accession>
<dbReference type="AlphaFoldDB" id="A0A4Z2FXL4"/>
<protein>
    <submittedName>
        <fullName evidence="2">Uncharacterized protein</fullName>
    </submittedName>
</protein>
<proteinExistence type="predicted"/>
<organism evidence="2 3">
    <name type="scientific">Liparis tanakae</name>
    <name type="common">Tanaka's snailfish</name>
    <dbReference type="NCBI Taxonomy" id="230148"/>
    <lineage>
        <taxon>Eukaryota</taxon>
        <taxon>Metazoa</taxon>
        <taxon>Chordata</taxon>
        <taxon>Craniata</taxon>
        <taxon>Vertebrata</taxon>
        <taxon>Euteleostomi</taxon>
        <taxon>Actinopterygii</taxon>
        <taxon>Neopterygii</taxon>
        <taxon>Teleostei</taxon>
        <taxon>Neoteleostei</taxon>
        <taxon>Acanthomorphata</taxon>
        <taxon>Eupercaria</taxon>
        <taxon>Perciformes</taxon>
        <taxon>Cottioidei</taxon>
        <taxon>Cottales</taxon>
        <taxon>Liparidae</taxon>
        <taxon>Liparis</taxon>
    </lineage>
</organism>
<gene>
    <name evidence="2" type="ORF">EYF80_044514</name>
</gene>
<reference evidence="2 3" key="1">
    <citation type="submission" date="2019-03" db="EMBL/GenBank/DDBJ databases">
        <title>First draft genome of Liparis tanakae, snailfish: a comprehensive survey of snailfish specific genes.</title>
        <authorList>
            <person name="Kim W."/>
            <person name="Song I."/>
            <person name="Jeong J.-H."/>
            <person name="Kim D."/>
            <person name="Kim S."/>
            <person name="Ryu S."/>
            <person name="Song J.Y."/>
            <person name="Lee S.K."/>
        </authorList>
    </citation>
    <scope>NUCLEOTIDE SEQUENCE [LARGE SCALE GENOMIC DNA]</scope>
    <source>
        <tissue evidence="2">Muscle</tissue>
    </source>
</reference>
<evidence type="ECO:0000313" key="2">
    <source>
        <dbReference type="EMBL" id="TNN45284.1"/>
    </source>
</evidence>